<evidence type="ECO:0000313" key="2">
    <source>
        <dbReference type="Proteomes" id="UP001232992"/>
    </source>
</evidence>
<dbReference type="InterPro" id="IPR027612">
    <property type="entry name" value="Put_MTase_LIC12133"/>
</dbReference>
<reference evidence="1 2" key="1">
    <citation type="submission" date="2023-01" db="EMBL/GenBank/DDBJ databases">
        <title>Novel diversity within Roseofilum (Cyanobacteria; Desertifilaceae) from marine benthic mats with descriptions of four novel species.</title>
        <authorList>
            <person name="Wang Y."/>
            <person name="Berthold D.E."/>
            <person name="Hu J."/>
            <person name="Lefler F.W."/>
            <person name="Laughinghouse H.D. IV."/>
        </authorList>
    </citation>
    <scope>NUCLEOTIDE SEQUENCE [LARGE SCALE GENOMIC DNA]</scope>
    <source>
        <strain evidence="1 2">BLCC-M143</strain>
    </source>
</reference>
<dbReference type="SUPFAM" id="SSF53335">
    <property type="entry name" value="S-adenosyl-L-methionine-dependent methyltransferases"/>
    <property type="match status" value="2"/>
</dbReference>
<proteinExistence type="predicted"/>
<dbReference type="NCBIfam" id="TIGR04325">
    <property type="entry name" value="MTase_LIC12133"/>
    <property type="match status" value="1"/>
</dbReference>
<keyword evidence="1" id="KW-0808">Transferase</keyword>
<name>A0ABT7BUL6_9CYAN</name>
<dbReference type="EC" id="2.1.1.-" evidence="1"/>
<dbReference type="GO" id="GO:0032259">
    <property type="term" value="P:methylation"/>
    <property type="evidence" value="ECO:0007669"/>
    <property type="project" value="UniProtKB-KW"/>
</dbReference>
<organism evidence="1 2">
    <name type="scientific">Roseofilum casamattae BLCC-M143</name>
    <dbReference type="NCBI Taxonomy" id="3022442"/>
    <lineage>
        <taxon>Bacteria</taxon>
        <taxon>Bacillati</taxon>
        <taxon>Cyanobacteriota</taxon>
        <taxon>Cyanophyceae</taxon>
        <taxon>Desertifilales</taxon>
        <taxon>Desertifilaceae</taxon>
        <taxon>Roseofilum</taxon>
        <taxon>Roseofilum casamattae</taxon>
    </lineage>
</organism>
<evidence type="ECO:0000313" key="1">
    <source>
        <dbReference type="EMBL" id="MDJ1182181.1"/>
    </source>
</evidence>
<dbReference type="RefSeq" id="WP_283756834.1">
    <property type="nucleotide sequence ID" value="NZ_JAQOSQ010000002.1"/>
</dbReference>
<dbReference type="EMBL" id="JAQOSQ010000002">
    <property type="protein sequence ID" value="MDJ1182181.1"/>
    <property type="molecule type" value="Genomic_DNA"/>
</dbReference>
<protein>
    <submittedName>
        <fullName evidence="1">Methyltransferase, TIGR04325 family</fullName>
        <ecNumber evidence="1">2.1.1.-</ecNumber>
    </submittedName>
</protein>
<dbReference type="Proteomes" id="UP001232992">
    <property type="component" value="Unassembled WGS sequence"/>
</dbReference>
<dbReference type="InterPro" id="IPR029063">
    <property type="entry name" value="SAM-dependent_MTases_sf"/>
</dbReference>
<dbReference type="Gene3D" id="3.40.50.150">
    <property type="entry name" value="Vaccinia Virus protein VP39"/>
    <property type="match status" value="2"/>
</dbReference>
<gene>
    <name evidence="1" type="ORF">PMH09_03155</name>
</gene>
<accession>A0ABT7BUL6</accession>
<sequence length="559" mass="65031">MFWDDIKLVTEQLEKYGLRQPFVDLGGLARPTIADYDITIKTQEQYARYIGLKQRPFDHVDPEYLILNPENGAPEIEELPSQYPEFFGTAVCLNVIEHVEDPFQVFQALYDIMKPNSLLIIETVFSFPYHPSPRDYWRYSPDNLRHLAEKTNFQVLECDWRLLIRADEGIKVTGELPGLYKKNHPQEIMTVYATLTKGEFEPKPELGKYPLPQRLSNNARVRRMLMVENFRPDAMASANRYQKSPDTDEIVTEFQQVRRQLSQCVLELPTNELDTISDLHGKVMSSGIKEMPLSDVENSWVAEFLNALNHRIEQPSWEWVPEGWKRQDKRIKGWNVEIMVDIRKAQRLTLLEKIESQKLLTNDYGQHNTYMSYAYVLSLISRKKERISILDWGGGLGEYYLISQSLFPELHIDYYCAEVSVLCAAGREVQPEITFYDRDEDWLSNKYDLVLCSSALQYAEDWQGLANNLIQSTGSYLYIARSPIIRNHPSFVVLQRPYQYGYDTEYLSWFFNVDELVGYIESKKMQKVKEFLIAERFPVSGAPEVGEGCGLLFTSQTKE</sequence>
<comment type="caution">
    <text evidence="1">The sequence shown here is derived from an EMBL/GenBank/DDBJ whole genome shotgun (WGS) entry which is preliminary data.</text>
</comment>
<dbReference type="Pfam" id="PF13489">
    <property type="entry name" value="Methyltransf_23"/>
    <property type="match status" value="1"/>
</dbReference>
<dbReference type="GO" id="GO:0008168">
    <property type="term" value="F:methyltransferase activity"/>
    <property type="evidence" value="ECO:0007669"/>
    <property type="project" value="UniProtKB-KW"/>
</dbReference>
<keyword evidence="1" id="KW-0489">Methyltransferase</keyword>
<keyword evidence="2" id="KW-1185">Reference proteome</keyword>